<gene>
    <name evidence="1" type="primary">ga23679</name>
    <name evidence="1" type="ORF">PR202_ga23679</name>
</gene>
<comment type="caution">
    <text evidence="1">The sequence shown here is derived from an EMBL/GenBank/DDBJ whole genome shotgun (WGS) entry which is preliminary data.</text>
</comment>
<dbReference type="AlphaFoldDB" id="A0AAV5D6I3"/>
<name>A0AAV5D6I3_ELECO</name>
<organism evidence="1 2">
    <name type="scientific">Eleusine coracana subsp. coracana</name>
    <dbReference type="NCBI Taxonomy" id="191504"/>
    <lineage>
        <taxon>Eukaryota</taxon>
        <taxon>Viridiplantae</taxon>
        <taxon>Streptophyta</taxon>
        <taxon>Embryophyta</taxon>
        <taxon>Tracheophyta</taxon>
        <taxon>Spermatophyta</taxon>
        <taxon>Magnoliopsida</taxon>
        <taxon>Liliopsida</taxon>
        <taxon>Poales</taxon>
        <taxon>Poaceae</taxon>
        <taxon>PACMAD clade</taxon>
        <taxon>Chloridoideae</taxon>
        <taxon>Cynodonteae</taxon>
        <taxon>Eleusininae</taxon>
        <taxon>Eleusine</taxon>
    </lineage>
</organism>
<sequence>MYLIPISTAGSPYSILAMNSSFPNGTTWITTPPGGRNTWGVYRHEHVERVHPPRLLSPFSSTASASNPAAAAARMISSSFTSFR</sequence>
<evidence type="ECO:0000313" key="2">
    <source>
        <dbReference type="Proteomes" id="UP001054889"/>
    </source>
</evidence>
<keyword evidence="2" id="KW-1185">Reference proteome</keyword>
<reference evidence="1" key="2">
    <citation type="submission" date="2021-12" db="EMBL/GenBank/DDBJ databases">
        <title>Resequencing data analysis of finger millet.</title>
        <authorList>
            <person name="Hatakeyama M."/>
            <person name="Aluri S."/>
            <person name="Balachadran M.T."/>
            <person name="Sivarajan S.R."/>
            <person name="Poveda L."/>
            <person name="Shimizu-Inatsugi R."/>
            <person name="Schlapbach R."/>
            <person name="Sreeman S.M."/>
            <person name="Shimizu K.K."/>
        </authorList>
    </citation>
    <scope>NUCLEOTIDE SEQUENCE</scope>
</reference>
<evidence type="ECO:0000313" key="1">
    <source>
        <dbReference type="EMBL" id="GJN05996.1"/>
    </source>
</evidence>
<reference evidence="1" key="1">
    <citation type="journal article" date="2018" name="DNA Res.">
        <title>Multiple hybrid de novo genome assembly of finger millet, an orphan allotetraploid crop.</title>
        <authorList>
            <person name="Hatakeyama M."/>
            <person name="Aluri S."/>
            <person name="Balachadran M.T."/>
            <person name="Sivarajan S.R."/>
            <person name="Patrignani A."/>
            <person name="Gruter S."/>
            <person name="Poveda L."/>
            <person name="Shimizu-Inatsugi R."/>
            <person name="Baeten J."/>
            <person name="Francoijs K.J."/>
            <person name="Nataraja K.N."/>
            <person name="Reddy Y.A.N."/>
            <person name="Phadnis S."/>
            <person name="Ravikumar R.L."/>
            <person name="Schlapbach R."/>
            <person name="Sreeman S.M."/>
            <person name="Shimizu K.K."/>
        </authorList>
    </citation>
    <scope>NUCLEOTIDE SEQUENCE</scope>
</reference>
<dbReference type="Proteomes" id="UP001054889">
    <property type="component" value="Unassembled WGS sequence"/>
</dbReference>
<protein>
    <submittedName>
        <fullName evidence="1">Uncharacterized protein</fullName>
    </submittedName>
</protein>
<dbReference type="EMBL" id="BQKI01000012">
    <property type="protein sequence ID" value="GJN05996.1"/>
    <property type="molecule type" value="Genomic_DNA"/>
</dbReference>
<proteinExistence type="predicted"/>
<accession>A0AAV5D6I3</accession>